<feature type="region of interest" description="Disordered" evidence="1">
    <location>
        <begin position="37"/>
        <end position="57"/>
    </location>
</feature>
<evidence type="ECO:0000313" key="4">
    <source>
        <dbReference type="Proteomes" id="UP000748025"/>
    </source>
</evidence>
<evidence type="ECO:0000313" key="3">
    <source>
        <dbReference type="EMBL" id="KAG5991073.1"/>
    </source>
</evidence>
<accession>A0A9P7SX89</accession>
<gene>
    <name evidence="3" type="ORF">E4U43_004117</name>
</gene>
<comment type="caution">
    <text evidence="3">The sequence shown here is derived from an EMBL/GenBank/DDBJ whole genome shotgun (WGS) entry which is preliminary data.</text>
</comment>
<keyword evidence="2" id="KW-0732">Signal</keyword>
<dbReference type="EMBL" id="SRPW01002692">
    <property type="protein sequence ID" value="KAG5991073.1"/>
    <property type="molecule type" value="Genomic_DNA"/>
</dbReference>
<sequence length="197" mass="20984">MIAMVAMIVVRRACWAALVSHSAAPLALRATVAVTRAGRARGTERRPSTGNNWRSFHAPAKGGELAKAAAISFYQRNKRTGGEEGREAGGRQREPAAQEIVDVFFGGVVAPEVTKPNSADRGGSEKMYGEVEQENQLKAVEENWPPICPSHSARPSVHFAATNWVDCALVGPLALTGSRGTLRHLPSAMPSAMLSAN</sequence>
<feature type="chain" id="PRO_5040481578" evidence="2">
    <location>
        <begin position="17"/>
        <end position="197"/>
    </location>
</feature>
<evidence type="ECO:0000256" key="1">
    <source>
        <dbReference type="SAM" id="MobiDB-lite"/>
    </source>
</evidence>
<name>A0A9P7SX89_9HYPO</name>
<protein>
    <submittedName>
        <fullName evidence="3">Uncharacterized protein</fullName>
    </submittedName>
</protein>
<keyword evidence="4" id="KW-1185">Reference proteome</keyword>
<proteinExistence type="predicted"/>
<evidence type="ECO:0000256" key="2">
    <source>
        <dbReference type="SAM" id="SignalP"/>
    </source>
</evidence>
<dbReference type="AlphaFoldDB" id="A0A9P7SX89"/>
<feature type="signal peptide" evidence="2">
    <location>
        <begin position="1"/>
        <end position="16"/>
    </location>
</feature>
<dbReference type="Proteomes" id="UP000748025">
    <property type="component" value="Unassembled WGS sequence"/>
</dbReference>
<reference evidence="3" key="1">
    <citation type="journal article" date="2020" name="bioRxiv">
        <title>Whole genome comparisons of ergot fungi reveals the divergence and evolution of species within the genus Claviceps are the result of varying mechanisms driving genome evolution and host range expansion.</title>
        <authorList>
            <person name="Wyka S.A."/>
            <person name="Mondo S.J."/>
            <person name="Liu M."/>
            <person name="Dettman J."/>
            <person name="Nalam V."/>
            <person name="Broders K.D."/>
        </authorList>
    </citation>
    <scope>NUCLEOTIDE SEQUENCE</scope>
    <source>
        <strain evidence="3">CCC 602</strain>
    </source>
</reference>
<organism evidence="3 4">
    <name type="scientific">Claviceps pusilla</name>
    <dbReference type="NCBI Taxonomy" id="123648"/>
    <lineage>
        <taxon>Eukaryota</taxon>
        <taxon>Fungi</taxon>
        <taxon>Dikarya</taxon>
        <taxon>Ascomycota</taxon>
        <taxon>Pezizomycotina</taxon>
        <taxon>Sordariomycetes</taxon>
        <taxon>Hypocreomycetidae</taxon>
        <taxon>Hypocreales</taxon>
        <taxon>Clavicipitaceae</taxon>
        <taxon>Claviceps</taxon>
    </lineage>
</organism>